<comment type="caution">
    <text evidence="1">The sequence shown here is derived from an EMBL/GenBank/DDBJ whole genome shotgun (WGS) entry which is preliminary data.</text>
</comment>
<dbReference type="AlphaFoldDB" id="A0A8J3MVY3"/>
<keyword evidence="2" id="KW-1185">Reference proteome</keyword>
<dbReference type="Proteomes" id="UP000612362">
    <property type="component" value="Unassembled WGS sequence"/>
</dbReference>
<reference evidence="1" key="1">
    <citation type="submission" date="2020-10" db="EMBL/GenBank/DDBJ databases">
        <title>Taxonomic study of unclassified bacteria belonging to the class Ktedonobacteria.</title>
        <authorList>
            <person name="Yabe S."/>
            <person name="Wang C.M."/>
            <person name="Zheng Y."/>
            <person name="Sakai Y."/>
            <person name="Cavaletti L."/>
            <person name="Monciardini P."/>
            <person name="Donadio S."/>
        </authorList>
    </citation>
    <scope>NUCLEOTIDE SEQUENCE</scope>
    <source>
        <strain evidence="1">SOSP1-1</strain>
    </source>
</reference>
<accession>A0A8J3MVY3</accession>
<organism evidence="1 2">
    <name type="scientific">Ktedonospora formicarum</name>
    <dbReference type="NCBI Taxonomy" id="2778364"/>
    <lineage>
        <taxon>Bacteria</taxon>
        <taxon>Bacillati</taxon>
        <taxon>Chloroflexota</taxon>
        <taxon>Ktedonobacteria</taxon>
        <taxon>Ktedonobacterales</taxon>
        <taxon>Ktedonobacteraceae</taxon>
        <taxon>Ktedonospora</taxon>
    </lineage>
</organism>
<dbReference type="EMBL" id="BNJF01000009">
    <property type="protein sequence ID" value="GHO50847.1"/>
    <property type="molecule type" value="Genomic_DNA"/>
</dbReference>
<evidence type="ECO:0000313" key="1">
    <source>
        <dbReference type="EMBL" id="GHO50847.1"/>
    </source>
</evidence>
<protein>
    <submittedName>
        <fullName evidence="1">Uncharacterized protein</fullName>
    </submittedName>
</protein>
<proteinExistence type="predicted"/>
<gene>
    <name evidence="1" type="ORF">KSX_90100</name>
</gene>
<sequence>MGKAEETTVEVQDEWGRTHSLRVRRDPTTRNLYLVREYRPASITVSDEGTVTLGFGGIEIVLAAYAGARTVERRISGQLVPAAYVDEEVCFNTCSHPIVSLCADGTTIFFPKSFALRSAVTVSEEQPGDKMLGGVPLLGERFNEGPSLPVRRPAGIYIVPSITRRAVGRLSPPNMISPEHGNDWTTGAILSASGGNVPMLTRRFRRFVA</sequence>
<name>A0A8J3MVY3_9CHLR</name>
<evidence type="ECO:0000313" key="2">
    <source>
        <dbReference type="Proteomes" id="UP000612362"/>
    </source>
</evidence>